<dbReference type="Gene3D" id="3.40.50.410">
    <property type="entry name" value="von Willebrand factor, type A domain"/>
    <property type="match status" value="1"/>
</dbReference>
<dbReference type="Pfam" id="PF00431">
    <property type="entry name" value="CUB"/>
    <property type="match status" value="1"/>
</dbReference>
<dbReference type="AlphaFoldDB" id="A0AAF3J1K4"/>
<keyword evidence="4" id="KW-0732">Signal</keyword>
<evidence type="ECO:0000259" key="5">
    <source>
        <dbReference type="PROSITE" id="PS01180"/>
    </source>
</evidence>
<dbReference type="CDD" id="cd00041">
    <property type="entry name" value="CUB"/>
    <property type="match status" value="1"/>
</dbReference>
<evidence type="ECO:0000259" key="6">
    <source>
        <dbReference type="PROSITE" id="PS50234"/>
    </source>
</evidence>
<comment type="caution">
    <text evidence="3">Lacks conserved residue(s) required for the propagation of feature annotation.</text>
</comment>
<evidence type="ECO:0000256" key="4">
    <source>
        <dbReference type="SAM" id="SignalP"/>
    </source>
</evidence>
<keyword evidence="7" id="KW-1185">Reference proteome</keyword>
<dbReference type="SUPFAM" id="SSF53300">
    <property type="entry name" value="vWA-like"/>
    <property type="match status" value="1"/>
</dbReference>
<proteinExistence type="predicted"/>
<feature type="disulfide bond" evidence="3">
    <location>
        <begin position="46"/>
        <end position="73"/>
    </location>
</feature>
<name>A0AAF3J1K4_9BILA</name>
<keyword evidence="2 3" id="KW-1015">Disulfide bond</keyword>
<evidence type="ECO:0000256" key="3">
    <source>
        <dbReference type="PROSITE-ProRule" id="PRU00059"/>
    </source>
</evidence>
<sequence>MRRFSVFLIFSLLVCLTLATREKKLGRKNQPKDRKMRPHVEGFLGCPYNNDFYYNGVIASPLYPKNYPKDDKCWYYMQAKPGYVLSFNFTHFDLDTLDFVTIYDGPSDISPILAQIGGPNGTTQTPKGIYYSSERHALVTFTSNLKSTPKSGFSFEYKSVFTSYPCNRDILLGINAMGGLKSQGNYLRQISFIGNYLVKNWTVGLDQTRVFINLQTDADYALVYPATDPEMTTTAGVQEVILNLSEYADNVVDNDTVTDFNGMFRYLESDISIDPADNGERAYTQKVVILFIASNPNDDQDYYEALEYAHIMRTTEDTKVITVAMGSDLDVAKIGKLSYGEGFYFGADYSNLPSLTDKINAAICADIDTKCGV</sequence>
<protein>
    <submittedName>
        <fullName evidence="8">CUB domain-containing protein</fullName>
    </submittedName>
</protein>
<evidence type="ECO:0000256" key="1">
    <source>
        <dbReference type="ARBA" id="ARBA00022737"/>
    </source>
</evidence>
<keyword evidence="1" id="KW-0677">Repeat</keyword>
<dbReference type="SUPFAM" id="SSF49854">
    <property type="entry name" value="Spermadhesin, CUB domain"/>
    <property type="match status" value="1"/>
</dbReference>
<dbReference type="InterPro" id="IPR035914">
    <property type="entry name" value="Sperma_CUB_dom_sf"/>
</dbReference>
<dbReference type="InterPro" id="IPR036465">
    <property type="entry name" value="vWFA_dom_sf"/>
</dbReference>
<dbReference type="PROSITE" id="PS01180">
    <property type="entry name" value="CUB"/>
    <property type="match status" value="1"/>
</dbReference>
<dbReference type="InterPro" id="IPR002035">
    <property type="entry name" value="VWF_A"/>
</dbReference>
<reference evidence="8" key="1">
    <citation type="submission" date="2024-02" db="UniProtKB">
        <authorList>
            <consortium name="WormBaseParasite"/>
        </authorList>
    </citation>
    <scope>IDENTIFICATION</scope>
</reference>
<dbReference type="PROSITE" id="PS50234">
    <property type="entry name" value="VWFA"/>
    <property type="match status" value="1"/>
</dbReference>
<dbReference type="Proteomes" id="UP000887575">
    <property type="component" value="Unassembled WGS sequence"/>
</dbReference>
<feature type="chain" id="PRO_5042200053" evidence="4">
    <location>
        <begin position="20"/>
        <end position="373"/>
    </location>
</feature>
<evidence type="ECO:0000313" key="7">
    <source>
        <dbReference type="Proteomes" id="UP000887575"/>
    </source>
</evidence>
<dbReference type="SMART" id="SM00042">
    <property type="entry name" value="CUB"/>
    <property type="match status" value="1"/>
</dbReference>
<accession>A0AAF3J1K4</accession>
<feature type="domain" description="VWFA" evidence="6">
    <location>
        <begin position="169"/>
        <end position="359"/>
    </location>
</feature>
<organism evidence="7 8">
    <name type="scientific">Mesorhabditis belari</name>
    <dbReference type="NCBI Taxonomy" id="2138241"/>
    <lineage>
        <taxon>Eukaryota</taxon>
        <taxon>Metazoa</taxon>
        <taxon>Ecdysozoa</taxon>
        <taxon>Nematoda</taxon>
        <taxon>Chromadorea</taxon>
        <taxon>Rhabditida</taxon>
        <taxon>Rhabditina</taxon>
        <taxon>Rhabditomorpha</taxon>
        <taxon>Rhabditoidea</taxon>
        <taxon>Rhabditidae</taxon>
        <taxon>Mesorhabditinae</taxon>
        <taxon>Mesorhabditis</taxon>
    </lineage>
</organism>
<evidence type="ECO:0000313" key="8">
    <source>
        <dbReference type="WBParaSite" id="MBELARI_LOCUS10479"/>
    </source>
</evidence>
<dbReference type="WBParaSite" id="MBELARI_LOCUS10479">
    <property type="protein sequence ID" value="MBELARI_LOCUS10479"/>
    <property type="gene ID" value="MBELARI_LOCUS10479"/>
</dbReference>
<dbReference type="Gene3D" id="2.60.120.290">
    <property type="entry name" value="Spermadhesin, CUB domain"/>
    <property type="match status" value="1"/>
</dbReference>
<dbReference type="PANTHER" id="PTHR24251">
    <property type="entry name" value="OVOCHYMASE-RELATED"/>
    <property type="match status" value="1"/>
</dbReference>
<feature type="signal peptide" evidence="4">
    <location>
        <begin position="1"/>
        <end position="19"/>
    </location>
</feature>
<feature type="domain" description="CUB" evidence="5">
    <location>
        <begin position="46"/>
        <end position="160"/>
    </location>
</feature>
<evidence type="ECO:0000256" key="2">
    <source>
        <dbReference type="ARBA" id="ARBA00023157"/>
    </source>
</evidence>
<dbReference type="InterPro" id="IPR000859">
    <property type="entry name" value="CUB_dom"/>
</dbReference>